<dbReference type="AlphaFoldDB" id="A0A495M9M8"/>
<name>A0A495M9M8_9FLAO</name>
<feature type="chain" id="PRO_5019852821" description="Lipid A 3-O-deacylase PagL" evidence="1">
    <location>
        <begin position="21"/>
        <end position="217"/>
    </location>
</feature>
<keyword evidence="1" id="KW-0732">Signal</keyword>
<dbReference type="EMBL" id="RBLC01000003">
    <property type="protein sequence ID" value="RKS21950.1"/>
    <property type="molecule type" value="Genomic_DNA"/>
</dbReference>
<dbReference type="OrthoDB" id="1467872at2"/>
<keyword evidence="3" id="KW-1185">Reference proteome</keyword>
<feature type="signal peptide" evidence="1">
    <location>
        <begin position="1"/>
        <end position="20"/>
    </location>
</feature>
<protein>
    <recommendedName>
        <fullName evidence="4">Lipid A 3-O-deacylase PagL</fullName>
    </recommendedName>
</protein>
<evidence type="ECO:0000313" key="3">
    <source>
        <dbReference type="Proteomes" id="UP000277579"/>
    </source>
</evidence>
<gene>
    <name evidence="2" type="ORF">CLV94_2585</name>
</gene>
<sequence>MKKIIQVLILLAVFSESAVAQDLAQLQAGSTTLSAAATAESLDNLASCSFVLPSLEYRFDDHLKHGVFLGIKKVNAQKNCDCSSTMGSLCYAVGATYRAAAGYYPHTKTGDISLHYGYRYLFLYGELGAGYSFSAKEAMPGQFFHFGPSIGFDLLAIQANAGYSFTTEKINGKSGAFMLSIVFSPISLERNKEYKRSVKTINKSTATDRKSFRMDKG</sequence>
<dbReference type="RefSeq" id="WP_121376874.1">
    <property type="nucleotide sequence ID" value="NZ_RBLC01000003.1"/>
</dbReference>
<evidence type="ECO:0000256" key="1">
    <source>
        <dbReference type="SAM" id="SignalP"/>
    </source>
</evidence>
<accession>A0A495M9M8</accession>
<evidence type="ECO:0000313" key="2">
    <source>
        <dbReference type="EMBL" id="RKS21950.1"/>
    </source>
</evidence>
<evidence type="ECO:0008006" key="4">
    <source>
        <dbReference type="Google" id="ProtNLM"/>
    </source>
</evidence>
<reference evidence="2 3" key="1">
    <citation type="submission" date="2018-10" db="EMBL/GenBank/DDBJ databases">
        <title>Genomic Encyclopedia of Archaeal and Bacterial Type Strains, Phase II (KMG-II): from individual species to whole genera.</title>
        <authorList>
            <person name="Goeker M."/>
        </authorList>
    </citation>
    <scope>NUCLEOTIDE SEQUENCE [LARGE SCALE GENOMIC DNA]</scope>
    <source>
        <strain evidence="2 3">DSM 29537</strain>
    </source>
</reference>
<proteinExistence type="predicted"/>
<organism evidence="2 3">
    <name type="scientific">Flavobacterium endophyticum</name>
    <dbReference type="NCBI Taxonomy" id="1540163"/>
    <lineage>
        <taxon>Bacteria</taxon>
        <taxon>Pseudomonadati</taxon>
        <taxon>Bacteroidota</taxon>
        <taxon>Flavobacteriia</taxon>
        <taxon>Flavobacteriales</taxon>
        <taxon>Flavobacteriaceae</taxon>
        <taxon>Flavobacterium</taxon>
    </lineage>
</organism>
<dbReference type="Proteomes" id="UP000277579">
    <property type="component" value="Unassembled WGS sequence"/>
</dbReference>
<comment type="caution">
    <text evidence="2">The sequence shown here is derived from an EMBL/GenBank/DDBJ whole genome shotgun (WGS) entry which is preliminary data.</text>
</comment>